<proteinExistence type="predicted"/>
<organism evidence="2">
    <name type="scientific">Anguilla anguilla</name>
    <name type="common">European freshwater eel</name>
    <name type="synonym">Muraena anguilla</name>
    <dbReference type="NCBI Taxonomy" id="7936"/>
    <lineage>
        <taxon>Eukaryota</taxon>
        <taxon>Metazoa</taxon>
        <taxon>Chordata</taxon>
        <taxon>Craniata</taxon>
        <taxon>Vertebrata</taxon>
        <taxon>Euteleostomi</taxon>
        <taxon>Actinopterygii</taxon>
        <taxon>Neopterygii</taxon>
        <taxon>Teleostei</taxon>
        <taxon>Anguilliformes</taxon>
        <taxon>Anguillidae</taxon>
        <taxon>Anguilla</taxon>
    </lineage>
</organism>
<evidence type="ECO:0000313" key="2">
    <source>
        <dbReference type="EMBL" id="JAH22475.1"/>
    </source>
</evidence>
<dbReference type="EMBL" id="GBXM01086102">
    <property type="protein sequence ID" value="JAH22475.1"/>
    <property type="molecule type" value="Transcribed_RNA"/>
</dbReference>
<protein>
    <submittedName>
        <fullName evidence="2">Uncharacterized protein</fullName>
    </submittedName>
</protein>
<sequence>MCTNRFATVWTEMQRMQEVFMNYSPTTAHLNCEDEDIAELSQTGCGRPAERQTGGRKTQGF</sequence>
<reference evidence="2" key="2">
    <citation type="journal article" date="2015" name="Fish Shellfish Immunol.">
        <title>Early steps in the European eel (Anguilla anguilla)-Vibrio vulnificus interaction in the gills: Role of the RtxA13 toxin.</title>
        <authorList>
            <person name="Callol A."/>
            <person name="Pajuelo D."/>
            <person name="Ebbesson L."/>
            <person name="Teles M."/>
            <person name="MacKenzie S."/>
            <person name="Amaro C."/>
        </authorList>
    </citation>
    <scope>NUCLEOTIDE SEQUENCE</scope>
</reference>
<evidence type="ECO:0000256" key="1">
    <source>
        <dbReference type="SAM" id="MobiDB-lite"/>
    </source>
</evidence>
<dbReference type="AlphaFoldDB" id="A0A0E9R1W8"/>
<accession>A0A0E9R1W8</accession>
<reference evidence="2" key="1">
    <citation type="submission" date="2014-11" db="EMBL/GenBank/DDBJ databases">
        <authorList>
            <person name="Amaro Gonzalez C."/>
        </authorList>
    </citation>
    <scope>NUCLEOTIDE SEQUENCE</scope>
</reference>
<name>A0A0E9R1W8_ANGAN</name>
<feature type="region of interest" description="Disordered" evidence="1">
    <location>
        <begin position="42"/>
        <end position="61"/>
    </location>
</feature>